<reference evidence="1 2" key="1">
    <citation type="submission" date="2016-11" db="EMBL/GenBank/DDBJ databases">
        <authorList>
            <person name="Jaros S."/>
            <person name="Januszkiewicz K."/>
            <person name="Wedrychowicz H."/>
        </authorList>
    </citation>
    <scope>NUCLEOTIDE SEQUENCE [LARGE SCALE GENOMIC DNA]</scope>
    <source>
        <strain evidence="1 2">CGMCC 4.2025</strain>
    </source>
</reference>
<accession>A0A1M6YJJ1</accession>
<name>A0A1M6YJJ1_9ACTN</name>
<dbReference type="AlphaFoldDB" id="A0A1M6YJJ1"/>
<organism evidence="1 2">
    <name type="scientific">Actinacidiphila paucisporea</name>
    <dbReference type="NCBI Taxonomy" id="310782"/>
    <lineage>
        <taxon>Bacteria</taxon>
        <taxon>Bacillati</taxon>
        <taxon>Actinomycetota</taxon>
        <taxon>Actinomycetes</taxon>
        <taxon>Kitasatosporales</taxon>
        <taxon>Streptomycetaceae</taxon>
        <taxon>Actinacidiphila</taxon>
    </lineage>
</organism>
<dbReference type="STRING" id="310782.SAMN05216499_10314"/>
<evidence type="ECO:0000313" key="2">
    <source>
        <dbReference type="Proteomes" id="UP000184111"/>
    </source>
</evidence>
<proteinExistence type="predicted"/>
<sequence length="358" mass="38503">MRQVVQHFPLLARHRPACLPLPARIRNLTGLAEQAEATRDQGTASAVLNQAALLASDTGAAEYAQRLCRDQAHIFLASGPLDGPTAIRALEPIINLGRLHTRAGAPDEARSNLAHLAEAIRTRTEATIHGVTISSRLVVDDLGRQEVLAWLWRVTLADGTRTLTTQGRWQEALEHVRAHRGIGNRMLDGRQVAVAAHLMLQDQQAATALVAATQAGEPWENDVTALLAATCRQATVGHLSEPTVQHLVHLGSREHEPGRTVFATRLALAAHAQLRAHPVTAVAAQHLQALIRRRVLAAADGYAAWDALAHLPVTGPETSALRELVDLCALGRGLPTEHRVVLDTATAIAADTIRASLR</sequence>
<dbReference type="Proteomes" id="UP000184111">
    <property type="component" value="Unassembled WGS sequence"/>
</dbReference>
<gene>
    <name evidence="1" type="ORF">SAMN05216499_10314</name>
</gene>
<dbReference type="EMBL" id="FRBI01000003">
    <property type="protein sequence ID" value="SHL18408.1"/>
    <property type="molecule type" value="Genomic_DNA"/>
</dbReference>
<evidence type="ECO:0000313" key="1">
    <source>
        <dbReference type="EMBL" id="SHL18408.1"/>
    </source>
</evidence>
<dbReference type="RefSeq" id="WP_073494659.1">
    <property type="nucleotide sequence ID" value="NZ_FRBI01000003.1"/>
</dbReference>
<protein>
    <submittedName>
        <fullName evidence="1">Uncharacterized protein</fullName>
    </submittedName>
</protein>
<dbReference type="OrthoDB" id="3504852at2"/>
<keyword evidence="2" id="KW-1185">Reference proteome</keyword>